<feature type="transmembrane region" description="Helical" evidence="1">
    <location>
        <begin position="59"/>
        <end position="76"/>
    </location>
</feature>
<accession>A0A7W3TF81</accession>
<organism evidence="2 3">
    <name type="scientific">Streptomyces alkaliphilus</name>
    <dbReference type="NCBI Taxonomy" id="1472722"/>
    <lineage>
        <taxon>Bacteria</taxon>
        <taxon>Bacillati</taxon>
        <taxon>Actinomycetota</taxon>
        <taxon>Actinomycetes</taxon>
        <taxon>Kitasatosporales</taxon>
        <taxon>Streptomycetaceae</taxon>
        <taxon>Streptomyces</taxon>
    </lineage>
</organism>
<evidence type="ECO:0008006" key="4">
    <source>
        <dbReference type="Google" id="ProtNLM"/>
    </source>
</evidence>
<keyword evidence="1" id="KW-0472">Membrane</keyword>
<name>A0A7W3TF81_9ACTN</name>
<evidence type="ECO:0000313" key="2">
    <source>
        <dbReference type="EMBL" id="MBB0245716.1"/>
    </source>
</evidence>
<evidence type="ECO:0000313" key="3">
    <source>
        <dbReference type="Proteomes" id="UP000538929"/>
    </source>
</evidence>
<reference evidence="3" key="1">
    <citation type="submission" date="2019-10" db="EMBL/GenBank/DDBJ databases">
        <title>Streptomyces sp. nov., a novel actinobacterium isolated from alkaline environment.</title>
        <authorList>
            <person name="Golinska P."/>
        </authorList>
    </citation>
    <scope>NUCLEOTIDE SEQUENCE [LARGE SCALE GENOMIC DNA]</scope>
    <source>
        <strain evidence="3">DSM 42118</strain>
    </source>
</reference>
<dbReference type="AlphaFoldDB" id="A0A7W3TF81"/>
<keyword evidence="3" id="KW-1185">Reference proteome</keyword>
<sequence length="93" mass="9685">MLWETPVALVIGLLVAVSATRWRPDDFPLPRLVWATGPVAALIGWALGRGILGQGHSAATLAVSLTVSVVLVSLLFRSGSGTAGARPRESRAV</sequence>
<dbReference type="EMBL" id="VKHT01000583">
    <property type="protein sequence ID" value="MBB0245716.1"/>
    <property type="molecule type" value="Genomic_DNA"/>
</dbReference>
<keyword evidence="1" id="KW-0812">Transmembrane</keyword>
<proteinExistence type="predicted"/>
<gene>
    <name evidence="2" type="ORF">FNQ90_16800</name>
</gene>
<evidence type="ECO:0000256" key="1">
    <source>
        <dbReference type="SAM" id="Phobius"/>
    </source>
</evidence>
<feature type="transmembrane region" description="Helical" evidence="1">
    <location>
        <begin position="29"/>
        <end position="47"/>
    </location>
</feature>
<keyword evidence="1" id="KW-1133">Transmembrane helix</keyword>
<protein>
    <recommendedName>
        <fullName evidence="4">Integral membrane protein</fullName>
    </recommendedName>
</protein>
<dbReference type="Proteomes" id="UP000538929">
    <property type="component" value="Unassembled WGS sequence"/>
</dbReference>
<comment type="caution">
    <text evidence="2">The sequence shown here is derived from an EMBL/GenBank/DDBJ whole genome shotgun (WGS) entry which is preliminary data.</text>
</comment>